<evidence type="ECO:0000313" key="1">
    <source>
        <dbReference type="Proteomes" id="UP000095285"/>
    </source>
</evidence>
<sequence length="77" mass="9002">MDNVTLFADETEETLSKHKPMKIIFEEAPMNIRECLSNDKDFNERIPEYGKAKTNKESFLGIKWIDKSDVIRITLKP</sequence>
<dbReference type="WBParaSite" id="EN70_7719">
    <property type="protein sequence ID" value="EN70_7719"/>
    <property type="gene ID" value="EN70_7719"/>
</dbReference>
<evidence type="ECO:0000313" key="2">
    <source>
        <dbReference type="WBParaSite" id="EN70_7719"/>
    </source>
</evidence>
<organism evidence="1 2">
    <name type="scientific">Loa loa</name>
    <name type="common">Eye worm</name>
    <name type="synonym">Filaria loa</name>
    <dbReference type="NCBI Taxonomy" id="7209"/>
    <lineage>
        <taxon>Eukaryota</taxon>
        <taxon>Metazoa</taxon>
        <taxon>Ecdysozoa</taxon>
        <taxon>Nematoda</taxon>
        <taxon>Chromadorea</taxon>
        <taxon>Rhabditida</taxon>
        <taxon>Spirurina</taxon>
        <taxon>Spiruromorpha</taxon>
        <taxon>Filarioidea</taxon>
        <taxon>Onchocercidae</taxon>
        <taxon>Loa</taxon>
    </lineage>
</organism>
<protein>
    <submittedName>
        <fullName evidence="2">Transposase</fullName>
    </submittedName>
</protein>
<keyword evidence="1" id="KW-1185">Reference proteome</keyword>
<dbReference type="AlphaFoldDB" id="A0A1I7VYU7"/>
<name>A0A1I7VYU7_LOALO</name>
<reference evidence="1" key="1">
    <citation type="submission" date="2012-04" db="EMBL/GenBank/DDBJ databases">
        <title>The Genome Sequence of Loa loa.</title>
        <authorList>
            <consortium name="The Broad Institute Genome Sequencing Platform"/>
            <consortium name="Broad Institute Genome Sequencing Center for Infectious Disease"/>
            <person name="Nutman T.B."/>
            <person name="Fink D.L."/>
            <person name="Russ C."/>
            <person name="Young S."/>
            <person name="Zeng Q."/>
            <person name="Gargeya S."/>
            <person name="Alvarado L."/>
            <person name="Berlin A."/>
            <person name="Chapman S.B."/>
            <person name="Chen Z."/>
            <person name="Freedman E."/>
            <person name="Gellesch M."/>
            <person name="Goldberg J."/>
            <person name="Griggs A."/>
            <person name="Gujja S."/>
            <person name="Heilman E.R."/>
            <person name="Heiman D."/>
            <person name="Howarth C."/>
            <person name="Mehta T."/>
            <person name="Neiman D."/>
            <person name="Pearson M."/>
            <person name="Roberts A."/>
            <person name="Saif S."/>
            <person name="Shea T."/>
            <person name="Shenoy N."/>
            <person name="Sisk P."/>
            <person name="Stolte C."/>
            <person name="Sykes S."/>
            <person name="White J."/>
            <person name="Yandava C."/>
            <person name="Haas B."/>
            <person name="Henn M.R."/>
            <person name="Nusbaum C."/>
            <person name="Birren B."/>
        </authorList>
    </citation>
    <scope>NUCLEOTIDE SEQUENCE [LARGE SCALE GENOMIC DNA]</scope>
</reference>
<reference evidence="2" key="2">
    <citation type="submission" date="2016-11" db="UniProtKB">
        <authorList>
            <consortium name="WormBaseParasite"/>
        </authorList>
    </citation>
    <scope>IDENTIFICATION</scope>
</reference>
<accession>A0A1I7VYU7</accession>
<proteinExistence type="predicted"/>
<dbReference type="Proteomes" id="UP000095285">
    <property type="component" value="Unassembled WGS sequence"/>
</dbReference>